<dbReference type="Pfam" id="PF01225">
    <property type="entry name" value="Mur_ligase"/>
    <property type="match status" value="1"/>
</dbReference>
<evidence type="ECO:0000256" key="2">
    <source>
        <dbReference type="ARBA" id="ARBA00022598"/>
    </source>
</evidence>
<dbReference type="GO" id="GO:0051301">
    <property type="term" value="P:cell division"/>
    <property type="evidence" value="ECO:0007669"/>
    <property type="project" value="UniProtKB-KW"/>
</dbReference>
<proteinExistence type="inferred from homology"/>
<feature type="binding site" evidence="10">
    <location>
        <begin position="115"/>
        <end position="121"/>
    </location>
    <ligand>
        <name>ATP</name>
        <dbReference type="ChEBI" id="CHEBI:30616"/>
    </ligand>
</feature>
<evidence type="ECO:0000256" key="10">
    <source>
        <dbReference type="HAMAP-Rule" id="MF_02019"/>
    </source>
</evidence>
<dbReference type="InterPro" id="IPR000713">
    <property type="entry name" value="Mur_ligase_N"/>
</dbReference>
<dbReference type="SUPFAM" id="SSF53244">
    <property type="entry name" value="MurD-like peptide ligases, peptide-binding domain"/>
    <property type="match status" value="1"/>
</dbReference>
<evidence type="ECO:0000259" key="13">
    <source>
        <dbReference type="Pfam" id="PF02875"/>
    </source>
</evidence>
<dbReference type="RefSeq" id="WP_090551949.1">
    <property type="nucleotide sequence ID" value="NZ_FNFP01000002.1"/>
</dbReference>
<dbReference type="EMBL" id="FNFP01000002">
    <property type="protein sequence ID" value="SDK40419.1"/>
    <property type="molecule type" value="Genomic_DNA"/>
</dbReference>
<dbReference type="GO" id="GO:0071555">
    <property type="term" value="P:cell wall organization"/>
    <property type="evidence" value="ECO:0007669"/>
    <property type="project" value="UniProtKB-KW"/>
</dbReference>
<dbReference type="Pfam" id="PF02875">
    <property type="entry name" value="Mur_ligase_C"/>
    <property type="match status" value="1"/>
</dbReference>
<reference evidence="15 16" key="1">
    <citation type="submission" date="2016-10" db="EMBL/GenBank/DDBJ databases">
        <authorList>
            <person name="de Groot N.N."/>
        </authorList>
    </citation>
    <scope>NUCLEOTIDE SEQUENCE [LARGE SCALE GENOMIC DNA]</scope>
    <source>
        <strain evidence="15 16">DSM 18346</strain>
    </source>
</reference>
<feature type="domain" description="Mur ligase N-terminal catalytic" evidence="12">
    <location>
        <begin position="26"/>
        <end position="102"/>
    </location>
</feature>
<dbReference type="GO" id="GO:0008766">
    <property type="term" value="F:UDP-N-acetylmuramoylalanyl-D-glutamyl-2,6-diaminopimelate-D-alanyl-D-alanine ligase activity"/>
    <property type="evidence" value="ECO:0007669"/>
    <property type="project" value="RHEA"/>
</dbReference>
<keyword evidence="3 10" id="KW-0132">Cell division</keyword>
<dbReference type="InterPro" id="IPR035911">
    <property type="entry name" value="MurE/MurF_N"/>
</dbReference>
<dbReference type="Proteomes" id="UP000198718">
    <property type="component" value="Unassembled WGS sequence"/>
</dbReference>
<keyword evidence="4 10" id="KW-0547">Nucleotide-binding</keyword>
<dbReference type="InterPro" id="IPR004101">
    <property type="entry name" value="Mur_ligase_C"/>
</dbReference>
<evidence type="ECO:0000256" key="5">
    <source>
        <dbReference type="ARBA" id="ARBA00022840"/>
    </source>
</evidence>
<name>A0A1G9BLN3_9FIRM</name>
<evidence type="ECO:0000313" key="15">
    <source>
        <dbReference type="EMBL" id="SDK40419.1"/>
    </source>
</evidence>
<keyword evidence="7 10" id="KW-0573">Peptidoglycan synthesis</keyword>
<organism evidence="15 16">
    <name type="scientific">Natronincola ferrireducens</name>
    <dbReference type="NCBI Taxonomy" id="393762"/>
    <lineage>
        <taxon>Bacteria</taxon>
        <taxon>Bacillati</taxon>
        <taxon>Bacillota</taxon>
        <taxon>Clostridia</taxon>
        <taxon>Peptostreptococcales</taxon>
        <taxon>Natronincolaceae</taxon>
        <taxon>Natronincola</taxon>
    </lineage>
</organism>
<feature type="domain" description="Mur ligase C-terminal" evidence="13">
    <location>
        <begin position="323"/>
        <end position="446"/>
    </location>
</feature>
<evidence type="ECO:0000259" key="14">
    <source>
        <dbReference type="Pfam" id="PF08245"/>
    </source>
</evidence>
<dbReference type="Gene3D" id="3.40.1390.10">
    <property type="entry name" value="MurE/MurF, N-terminal domain"/>
    <property type="match status" value="1"/>
</dbReference>
<comment type="pathway">
    <text evidence="10 11">Cell wall biogenesis; peptidoglycan biosynthesis.</text>
</comment>
<comment type="subcellular location">
    <subcellularLocation>
        <location evidence="10 11">Cytoplasm</location>
    </subcellularLocation>
</comment>
<evidence type="ECO:0000256" key="11">
    <source>
        <dbReference type="RuleBase" id="RU004136"/>
    </source>
</evidence>
<gene>
    <name evidence="10" type="primary">murF</name>
    <name evidence="15" type="ORF">SAMN05660472_01212</name>
</gene>
<dbReference type="Gene3D" id="3.90.190.20">
    <property type="entry name" value="Mur ligase, C-terminal domain"/>
    <property type="match status" value="1"/>
</dbReference>
<dbReference type="InterPro" id="IPR051046">
    <property type="entry name" value="MurCDEF_CellWall_CoF430Synth"/>
</dbReference>
<dbReference type="InterPro" id="IPR013221">
    <property type="entry name" value="Mur_ligase_cen"/>
</dbReference>
<dbReference type="SUPFAM" id="SSF53623">
    <property type="entry name" value="MurD-like peptide ligases, catalytic domain"/>
    <property type="match status" value="1"/>
</dbReference>
<dbReference type="GO" id="GO:0008360">
    <property type="term" value="P:regulation of cell shape"/>
    <property type="evidence" value="ECO:0007669"/>
    <property type="project" value="UniProtKB-KW"/>
</dbReference>
<keyword evidence="5 10" id="KW-0067">ATP-binding</keyword>
<evidence type="ECO:0000256" key="4">
    <source>
        <dbReference type="ARBA" id="ARBA00022741"/>
    </source>
</evidence>
<dbReference type="HAMAP" id="MF_02019">
    <property type="entry name" value="MurF"/>
    <property type="match status" value="1"/>
</dbReference>
<feature type="domain" description="Mur ligase central" evidence="14">
    <location>
        <begin position="113"/>
        <end position="299"/>
    </location>
</feature>
<keyword evidence="1 10" id="KW-0963">Cytoplasm</keyword>
<keyword evidence="16" id="KW-1185">Reference proteome</keyword>
<evidence type="ECO:0000256" key="6">
    <source>
        <dbReference type="ARBA" id="ARBA00022960"/>
    </source>
</evidence>
<keyword evidence="8 10" id="KW-0131">Cell cycle</keyword>
<dbReference type="GO" id="GO:0005524">
    <property type="term" value="F:ATP binding"/>
    <property type="evidence" value="ECO:0007669"/>
    <property type="project" value="UniProtKB-UniRule"/>
</dbReference>
<dbReference type="NCBIfam" id="TIGR01143">
    <property type="entry name" value="murF"/>
    <property type="match status" value="1"/>
</dbReference>
<dbReference type="GO" id="GO:0009252">
    <property type="term" value="P:peptidoglycan biosynthetic process"/>
    <property type="evidence" value="ECO:0007669"/>
    <property type="project" value="UniProtKB-UniRule"/>
</dbReference>
<dbReference type="InterPro" id="IPR036565">
    <property type="entry name" value="Mur-like_cat_sf"/>
</dbReference>
<dbReference type="UniPathway" id="UPA00219"/>
<dbReference type="EC" id="6.3.2.10" evidence="10 11"/>
<protein>
    <recommendedName>
        <fullName evidence="10 11">UDP-N-acetylmuramoyl-tripeptide--D-alanyl-D-alanine ligase</fullName>
        <ecNumber evidence="10 11">6.3.2.10</ecNumber>
    </recommendedName>
    <alternativeName>
        <fullName evidence="10">D-alanyl-D-alanine-adding enzyme</fullName>
    </alternativeName>
</protein>
<dbReference type="PANTHER" id="PTHR43024">
    <property type="entry name" value="UDP-N-ACETYLMURAMOYL-TRIPEPTIDE--D-ALANYL-D-ALANINE LIGASE"/>
    <property type="match status" value="1"/>
</dbReference>
<keyword evidence="2 10" id="KW-0436">Ligase</keyword>
<comment type="similarity">
    <text evidence="10">Belongs to the MurCDEF family. MurF subfamily.</text>
</comment>
<dbReference type="Gene3D" id="3.40.1190.10">
    <property type="entry name" value="Mur-like, catalytic domain"/>
    <property type="match status" value="1"/>
</dbReference>
<evidence type="ECO:0000259" key="12">
    <source>
        <dbReference type="Pfam" id="PF01225"/>
    </source>
</evidence>
<comment type="function">
    <text evidence="10 11">Involved in cell wall formation. Catalyzes the final step in the synthesis of UDP-N-acetylmuramoyl-pentapeptide, the precursor of murein.</text>
</comment>
<dbReference type="SUPFAM" id="SSF63418">
    <property type="entry name" value="MurE/MurF N-terminal domain"/>
    <property type="match status" value="1"/>
</dbReference>
<keyword evidence="6 10" id="KW-0133">Cell shape</keyword>
<evidence type="ECO:0000256" key="1">
    <source>
        <dbReference type="ARBA" id="ARBA00022490"/>
    </source>
</evidence>
<evidence type="ECO:0000256" key="8">
    <source>
        <dbReference type="ARBA" id="ARBA00023306"/>
    </source>
</evidence>
<keyword evidence="9 10" id="KW-0961">Cell wall biogenesis/degradation</keyword>
<comment type="catalytic activity">
    <reaction evidence="10 11">
        <text>D-alanyl-D-alanine + UDP-N-acetyl-alpha-D-muramoyl-L-alanyl-gamma-D-glutamyl-meso-2,6-diaminopimelate + ATP = UDP-N-acetyl-alpha-D-muramoyl-L-alanyl-gamma-D-glutamyl-meso-2,6-diaminopimeloyl-D-alanyl-D-alanine + ADP + phosphate + H(+)</text>
        <dbReference type="Rhea" id="RHEA:28374"/>
        <dbReference type="ChEBI" id="CHEBI:15378"/>
        <dbReference type="ChEBI" id="CHEBI:30616"/>
        <dbReference type="ChEBI" id="CHEBI:43474"/>
        <dbReference type="ChEBI" id="CHEBI:57822"/>
        <dbReference type="ChEBI" id="CHEBI:61386"/>
        <dbReference type="ChEBI" id="CHEBI:83905"/>
        <dbReference type="ChEBI" id="CHEBI:456216"/>
        <dbReference type="EC" id="6.3.2.10"/>
    </reaction>
</comment>
<dbReference type="GO" id="GO:0047480">
    <property type="term" value="F:UDP-N-acetylmuramoyl-tripeptide-D-alanyl-D-alanine ligase activity"/>
    <property type="evidence" value="ECO:0007669"/>
    <property type="project" value="UniProtKB-UniRule"/>
</dbReference>
<dbReference type="InterPro" id="IPR005863">
    <property type="entry name" value="UDP-N-AcMur_synth"/>
</dbReference>
<evidence type="ECO:0000256" key="3">
    <source>
        <dbReference type="ARBA" id="ARBA00022618"/>
    </source>
</evidence>
<dbReference type="Pfam" id="PF08245">
    <property type="entry name" value="Mur_ligase_M"/>
    <property type="match status" value="1"/>
</dbReference>
<dbReference type="GO" id="GO:0005737">
    <property type="term" value="C:cytoplasm"/>
    <property type="evidence" value="ECO:0007669"/>
    <property type="project" value="UniProtKB-SubCell"/>
</dbReference>
<evidence type="ECO:0000256" key="9">
    <source>
        <dbReference type="ARBA" id="ARBA00023316"/>
    </source>
</evidence>
<sequence>MIKQSIEAVIGACNGKVICKGIIEYINGVSTDSRRIEENNLFIPLEGERFDGHKFIEVAKNKGASAILYKKGKHIPMEGLNNVYIIEVEDTLKALQQISKYYRDLFSIPFIGITGSTGKTSTKDMVSSVLACKFNILKNIGNLNNEIGLPLTVFNLDNQHEIAVLEMGMSNFGEILDLTEIARPNIAVITNIGLSHIEHLGSRENIMKAKMEIATYLGDDDYLLLNGDDDLLRTLKNQKSSYKKIFFGFSPENDIYPKNLMDLKEEGFTFDIEIDGEDHHFQINQPGIHNVYNSLIAIWIGLYHNMTIEAIQKGLESNIPSKMRLEILKLKDIKVINDAYNANPDSMKAALRVLEGVEGGRRIAVLGNMFEMGDFAEEGHRRVGAYSVGKIDILITVGDMAKWIGEEAIAQGIKNKVYTAESNKEAIEIIKNIIKKDDVILIKGSRGMMMEEIVDYLQERS</sequence>
<dbReference type="STRING" id="393762.SAMN05660472_01212"/>
<accession>A0A1G9BLN3</accession>
<dbReference type="PANTHER" id="PTHR43024:SF1">
    <property type="entry name" value="UDP-N-ACETYLMURAMOYL-TRIPEPTIDE--D-ALANYL-D-ALANINE LIGASE"/>
    <property type="match status" value="1"/>
</dbReference>
<evidence type="ECO:0000313" key="16">
    <source>
        <dbReference type="Proteomes" id="UP000198718"/>
    </source>
</evidence>
<dbReference type="OrthoDB" id="9801978at2"/>
<dbReference type="InterPro" id="IPR036615">
    <property type="entry name" value="Mur_ligase_C_dom_sf"/>
</dbReference>
<dbReference type="AlphaFoldDB" id="A0A1G9BLN3"/>
<evidence type="ECO:0000256" key="7">
    <source>
        <dbReference type="ARBA" id="ARBA00022984"/>
    </source>
</evidence>